<evidence type="ECO:0000313" key="2">
    <source>
        <dbReference type="Proteomes" id="UP000249794"/>
    </source>
</evidence>
<reference evidence="2" key="1">
    <citation type="submission" date="2018-04" db="EMBL/GenBank/DDBJ databases">
        <authorList>
            <person name="Cornet L."/>
        </authorList>
    </citation>
    <scope>NUCLEOTIDE SEQUENCE [LARGE SCALE GENOMIC DNA]</scope>
</reference>
<accession>A0A2W4XHZ3</accession>
<dbReference type="EMBL" id="QBMP01000058">
    <property type="protein sequence ID" value="PZO56990.1"/>
    <property type="molecule type" value="Genomic_DNA"/>
</dbReference>
<proteinExistence type="predicted"/>
<reference evidence="1 2" key="2">
    <citation type="submission" date="2018-06" db="EMBL/GenBank/DDBJ databases">
        <title>Metagenomic assembly of (sub)arctic Cyanobacteria and their associated microbiome from non-axenic cultures.</title>
        <authorList>
            <person name="Baurain D."/>
        </authorList>
    </citation>
    <scope>NUCLEOTIDE SEQUENCE [LARGE SCALE GENOMIC DNA]</scope>
    <source>
        <strain evidence="1">ULC027bin1</strain>
    </source>
</reference>
<evidence type="ECO:0000313" key="1">
    <source>
        <dbReference type="EMBL" id="PZO56990.1"/>
    </source>
</evidence>
<protein>
    <submittedName>
        <fullName evidence="1">Uncharacterized protein</fullName>
    </submittedName>
</protein>
<name>A0A2W4XHZ3_9CYAN</name>
<organism evidence="1 2">
    <name type="scientific">Phormidesmis priestleyi</name>
    <dbReference type="NCBI Taxonomy" id="268141"/>
    <lineage>
        <taxon>Bacteria</taxon>
        <taxon>Bacillati</taxon>
        <taxon>Cyanobacteriota</taxon>
        <taxon>Cyanophyceae</taxon>
        <taxon>Leptolyngbyales</taxon>
        <taxon>Leptolyngbyaceae</taxon>
        <taxon>Phormidesmis</taxon>
    </lineage>
</organism>
<gene>
    <name evidence="1" type="ORF">DCF15_07705</name>
</gene>
<comment type="caution">
    <text evidence="1">The sequence shown here is derived from an EMBL/GenBank/DDBJ whole genome shotgun (WGS) entry which is preliminary data.</text>
</comment>
<sequence>MQVSSLTVEELKALIQETVAETIQSLLIDPDFSVIDPDAGKQLRPEVEQRLRLSLQRTQSGERGLSLTEVVKKLGLDWE</sequence>
<dbReference type="AlphaFoldDB" id="A0A2W4XHZ3"/>
<dbReference type="Proteomes" id="UP000249794">
    <property type="component" value="Unassembled WGS sequence"/>
</dbReference>